<feature type="signal peptide" evidence="6">
    <location>
        <begin position="1"/>
        <end position="24"/>
    </location>
</feature>
<keyword evidence="9" id="KW-1185">Reference proteome</keyword>
<dbReference type="EMBL" id="JAWCUI010000003">
    <property type="protein sequence ID" value="KAL1902999.1"/>
    <property type="molecule type" value="Genomic_DNA"/>
</dbReference>
<evidence type="ECO:0000313" key="9">
    <source>
        <dbReference type="Proteomes" id="UP001583186"/>
    </source>
</evidence>
<comment type="cofactor">
    <cofactor evidence="1">
        <name>L-ascorbate</name>
        <dbReference type="ChEBI" id="CHEBI:38290"/>
    </cofactor>
</comment>
<dbReference type="InterPro" id="IPR045054">
    <property type="entry name" value="P4HA-like"/>
</dbReference>
<organism evidence="8 9">
    <name type="scientific">Sporothrix stenoceras</name>
    <dbReference type="NCBI Taxonomy" id="5173"/>
    <lineage>
        <taxon>Eukaryota</taxon>
        <taxon>Fungi</taxon>
        <taxon>Dikarya</taxon>
        <taxon>Ascomycota</taxon>
        <taxon>Pezizomycotina</taxon>
        <taxon>Sordariomycetes</taxon>
        <taxon>Sordariomycetidae</taxon>
        <taxon>Ophiostomatales</taxon>
        <taxon>Ophiostomataceae</taxon>
        <taxon>Sporothrix</taxon>
    </lineage>
</organism>
<evidence type="ECO:0000313" key="8">
    <source>
        <dbReference type="EMBL" id="KAL1902999.1"/>
    </source>
</evidence>
<dbReference type="InterPro" id="IPR044862">
    <property type="entry name" value="Pro_4_hyd_alph_FE2OG_OXY"/>
</dbReference>
<keyword evidence="6" id="KW-0732">Signal</keyword>
<evidence type="ECO:0000256" key="1">
    <source>
        <dbReference type="ARBA" id="ARBA00001961"/>
    </source>
</evidence>
<proteinExistence type="predicted"/>
<dbReference type="InterPro" id="IPR005123">
    <property type="entry name" value="Oxoglu/Fe-dep_dioxygenase_dom"/>
</dbReference>
<dbReference type="PROSITE" id="PS51471">
    <property type="entry name" value="FE2OG_OXY"/>
    <property type="match status" value="1"/>
</dbReference>
<dbReference type="Proteomes" id="UP001583186">
    <property type="component" value="Unassembled WGS sequence"/>
</dbReference>
<sequence>MHPQRPPTIAGLCALLSLLSFSHAKEQAVLSSDSPYICQHPPYEVHLVSSSPLVVYLSGFITPEECAHLTAATRDTFAQSAVADKGKADGRAIHKVRTSQSTNVPRDEVVRCVEERALRFQGLYGQYDKLEPLQLVKYGPAQHYHYHTDWFTDALHATAAQGGNRQSSFFAYVHVSNATAPEGKLLGGGTSFPLLNAPPAGDKWCAFIDCDEPWERGVTFRPVQGNAVYWDNLLPRTEGEDTRTGDPRTLHAGLPVVSGEKIGMNIWTREGTVPAAIRGE</sequence>
<evidence type="ECO:0000256" key="3">
    <source>
        <dbReference type="ARBA" id="ARBA00022964"/>
    </source>
</evidence>
<evidence type="ECO:0000256" key="4">
    <source>
        <dbReference type="ARBA" id="ARBA00023002"/>
    </source>
</evidence>
<keyword evidence="4" id="KW-0560">Oxidoreductase</keyword>
<evidence type="ECO:0000256" key="5">
    <source>
        <dbReference type="ARBA" id="ARBA00023004"/>
    </source>
</evidence>
<protein>
    <recommendedName>
        <fullName evidence="7">Fe2OG dioxygenase domain-containing protein</fullName>
    </recommendedName>
</protein>
<evidence type="ECO:0000259" key="7">
    <source>
        <dbReference type="PROSITE" id="PS51471"/>
    </source>
</evidence>
<gene>
    <name evidence="8" type="ORF">Sste5346_000911</name>
</gene>
<dbReference type="Pfam" id="PF13640">
    <property type="entry name" value="2OG-FeII_Oxy_3"/>
    <property type="match status" value="1"/>
</dbReference>
<dbReference type="Gene3D" id="2.60.120.620">
    <property type="entry name" value="q2cbj1_9rhob like domain"/>
    <property type="match status" value="1"/>
</dbReference>
<dbReference type="PANTHER" id="PTHR10869">
    <property type="entry name" value="PROLYL 4-HYDROXYLASE ALPHA SUBUNIT"/>
    <property type="match status" value="1"/>
</dbReference>
<feature type="domain" description="Fe2OG dioxygenase" evidence="7">
    <location>
        <begin position="129"/>
        <end position="270"/>
    </location>
</feature>
<name>A0ABR3ZS18_9PEZI</name>
<dbReference type="SMART" id="SM00702">
    <property type="entry name" value="P4Hc"/>
    <property type="match status" value="1"/>
</dbReference>
<comment type="caution">
    <text evidence="8">The sequence shown here is derived from an EMBL/GenBank/DDBJ whole genome shotgun (WGS) entry which is preliminary data.</text>
</comment>
<keyword evidence="3" id="KW-0223">Dioxygenase</keyword>
<dbReference type="PANTHER" id="PTHR10869:SF246">
    <property type="entry name" value="TRANSMEMBRANE PROLYL 4-HYDROXYLASE"/>
    <property type="match status" value="1"/>
</dbReference>
<evidence type="ECO:0000256" key="2">
    <source>
        <dbReference type="ARBA" id="ARBA00022723"/>
    </source>
</evidence>
<dbReference type="InterPro" id="IPR006620">
    <property type="entry name" value="Pro_4_hyd_alph"/>
</dbReference>
<evidence type="ECO:0000256" key="6">
    <source>
        <dbReference type="SAM" id="SignalP"/>
    </source>
</evidence>
<keyword evidence="5" id="KW-0408">Iron</keyword>
<reference evidence="8 9" key="1">
    <citation type="journal article" date="2024" name="IMA Fungus">
        <title>IMA Genome - F19 : A genome assembly and annotation guide to empower mycologists, including annotated draft genome sequences of Ceratocystis pirilliformis, Diaporthe australafricana, Fusarium ophioides, Paecilomyces lecythidis, and Sporothrix stenoceras.</title>
        <authorList>
            <person name="Aylward J."/>
            <person name="Wilson A.M."/>
            <person name="Visagie C.M."/>
            <person name="Spraker J."/>
            <person name="Barnes I."/>
            <person name="Buitendag C."/>
            <person name="Ceriani C."/>
            <person name="Del Mar Angel L."/>
            <person name="du Plessis D."/>
            <person name="Fuchs T."/>
            <person name="Gasser K."/>
            <person name="Kramer D."/>
            <person name="Li W."/>
            <person name="Munsamy K."/>
            <person name="Piso A."/>
            <person name="Price J.L."/>
            <person name="Sonnekus B."/>
            <person name="Thomas C."/>
            <person name="van der Nest A."/>
            <person name="van Dijk A."/>
            <person name="van Heerden A."/>
            <person name="van Vuuren N."/>
            <person name="Yilmaz N."/>
            <person name="Duong T.A."/>
            <person name="van der Merwe N.A."/>
            <person name="Wingfield M.J."/>
            <person name="Wingfield B.D."/>
        </authorList>
    </citation>
    <scope>NUCLEOTIDE SEQUENCE [LARGE SCALE GENOMIC DNA]</scope>
    <source>
        <strain evidence="8 9">CMW 5346</strain>
    </source>
</reference>
<accession>A0ABR3ZS18</accession>
<keyword evidence="2" id="KW-0479">Metal-binding</keyword>
<feature type="chain" id="PRO_5047011823" description="Fe2OG dioxygenase domain-containing protein" evidence="6">
    <location>
        <begin position="25"/>
        <end position="280"/>
    </location>
</feature>